<comment type="caution">
    <text evidence="1">The sequence shown here is derived from an EMBL/GenBank/DDBJ whole genome shotgun (WGS) entry which is preliminary data.</text>
</comment>
<dbReference type="RefSeq" id="WP_004337295.1">
    <property type="nucleotide sequence ID" value="NZ_AMXE01000027.1"/>
</dbReference>
<dbReference type="AlphaFoldDB" id="N6Z142"/>
<accession>N6Z142</accession>
<name>N6Z142_THAL4</name>
<organism evidence="1 2">
    <name type="scientific">Thauera linaloolentis (strain DSM 12138 / JCM 21573 / CCUG 41526 / CIP 105981 / IAM 15112 / NBRC 102519 / 47Lol)</name>
    <dbReference type="NCBI Taxonomy" id="1123367"/>
    <lineage>
        <taxon>Bacteria</taxon>
        <taxon>Pseudomonadati</taxon>
        <taxon>Pseudomonadota</taxon>
        <taxon>Betaproteobacteria</taxon>
        <taxon>Rhodocyclales</taxon>
        <taxon>Zoogloeaceae</taxon>
        <taxon>Thauera</taxon>
    </lineage>
</organism>
<dbReference type="STRING" id="1123367.GCA_000621305_00548"/>
<proteinExistence type="predicted"/>
<sequence length="1208" mass="129076">MAPPRIFDPQAFKGQGALITSRSLFNGMRKPPTDLSDRPLMVFLRWQSSPRIGMPVEPFKVWRRPAMPVEESALEFDTNSVPLPDGSVCTAVTLSRPVMSLTLEIRADSSGAAGHIVPLANGIGSSHWLAVLPYQLAPQGSNTIRFQAAYITGFLVLGRANVTACLGLPLGSADKIGDWKLVETVGLPVDQGQWSDLAHQSHGIKQGRVGAEMPAVDAAADRMSRGVNPFGWHQAFSSGDPAPAWSAPSAPALIHDAEMQLLPMLHKMMHLRAMDQAAYTQDVQINPPENLGGQHMSGEPGKAVIAPLTLLQMAVASDPLQAVMLGFGTGYVYEDLPPIVLGKMELFNEPGVSDWDYMVTGLWRPKGAGNGDEVEYAALIPRPRLAVPPPPPADLTADFLGHHQPVAPDAPWSAAVRLSWERLALDNLSRTASFAVGRADLAQPGQHADAVMEKRISAPGFLPIADAMNPNDLERTRQSASDGYFPIPNDPGSVNARYGVATQTIFGVWSPWITVPFAKDQPAPETVQFVDATLVPTDPGPPATVCPAELRLEFVLDWRARRVASAEFRGRLFAAATRHDEPSSGLGLMPVAMQTSLTGASKAVKVTFAGDVPSVAGGSIIALNEQGNAEVAPGPAQGDSRRYRLTVPGFALDFAATPHIGLVLWGRVQERLAPMRLGAWSREKLAYGSDPRARVTQVVPIVPLTSLPDAAGEGHAHLSWAAQPAAAGYVLYTSNEFTILDRTGQPRAAPQATLSERLVAMKAAFDAVPDRNAFTRVNDALLEVTSMDATIPRGSQAIHAWIVLPVSHGGIEGPWPSGARPSDALIVYAAPKIAEPAPPRIEARRVGQGDGFAARIRVETRPDAGAHPRRIRLYRTRVADAARTLDSMGPPLAEISASSGPWLTTPSDPAADGSIEVVTGTDTPPGSWKYVWYRAVALADSLPERGVLGGRSQASPAVPVLVPPAGPPPLSSLSLSWLGGGPGDVLAAFSSSVPTGETPLGPHSFEIEAMEQDRAEPVYRKRLALNQVETVAPAAPDSGVWRTGDGQYAFLLRRADVNHSASLTVRLIDPLGRATEQIAMIEAGAMLAPPIMSAIEKFSITGRGHFYTFTLENVRDDSVDGQPWRLRIVLTPPLARPARPPRRASSAWVFEAAVADIPLNPPAATHTVKRQRIGERLSISIFTRETLAQVEATVTAPDGATATRRKKG</sequence>
<reference evidence="1 2" key="1">
    <citation type="submission" date="2012-09" db="EMBL/GenBank/DDBJ databases">
        <title>Draft Genome Sequences of 6 Strains from Genus Thauera.</title>
        <authorList>
            <person name="Liu B."/>
            <person name="Shapleigh J.P."/>
            <person name="Frostegard A.H."/>
        </authorList>
    </citation>
    <scope>NUCLEOTIDE SEQUENCE [LARGE SCALE GENOMIC DNA]</scope>
    <source>
        <strain evidence="2">47Lol / DSM 12138</strain>
    </source>
</reference>
<dbReference type="OrthoDB" id="1490305at2"/>
<evidence type="ECO:0000313" key="1">
    <source>
        <dbReference type="EMBL" id="ENO88317.1"/>
    </source>
</evidence>
<protein>
    <submittedName>
        <fullName evidence="1">Uncharacterized protein</fullName>
    </submittedName>
</protein>
<dbReference type="EMBL" id="AMXE01000027">
    <property type="protein sequence ID" value="ENO88317.1"/>
    <property type="molecule type" value="Genomic_DNA"/>
</dbReference>
<gene>
    <name evidence="1" type="ORF">C666_09040</name>
</gene>
<keyword evidence="2" id="KW-1185">Reference proteome</keyword>
<dbReference type="eggNOG" id="ENOG502ZAW9">
    <property type="taxonomic scope" value="Bacteria"/>
</dbReference>
<evidence type="ECO:0000313" key="2">
    <source>
        <dbReference type="Proteomes" id="UP000013232"/>
    </source>
</evidence>
<dbReference type="Proteomes" id="UP000013232">
    <property type="component" value="Unassembled WGS sequence"/>
</dbReference>